<protein>
    <recommendedName>
        <fullName evidence="4">G-protein coupled receptors family 2 profile 2 domain-containing protein</fullName>
    </recommendedName>
</protein>
<gene>
    <name evidence="3" type="ORF">ASTO00021_LOCUS15054</name>
</gene>
<evidence type="ECO:0008006" key="4">
    <source>
        <dbReference type="Google" id="ProtNLM"/>
    </source>
</evidence>
<keyword evidence="2" id="KW-0812">Transmembrane</keyword>
<proteinExistence type="predicted"/>
<feature type="compositionally biased region" description="Polar residues" evidence="1">
    <location>
        <begin position="304"/>
        <end position="317"/>
    </location>
</feature>
<feature type="transmembrane region" description="Helical" evidence="2">
    <location>
        <begin position="14"/>
        <end position="35"/>
    </location>
</feature>
<evidence type="ECO:0000313" key="3">
    <source>
        <dbReference type="EMBL" id="CAE0445022.1"/>
    </source>
</evidence>
<feature type="transmembrane region" description="Helical" evidence="2">
    <location>
        <begin position="47"/>
        <end position="68"/>
    </location>
</feature>
<evidence type="ECO:0000256" key="1">
    <source>
        <dbReference type="SAM" id="MobiDB-lite"/>
    </source>
</evidence>
<feature type="transmembrane region" description="Helical" evidence="2">
    <location>
        <begin position="234"/>
        <end position="254"/>
    </location>
</feature>
<keyword evidence="2" id="KW-0472">Membrane</keyword>
<name>A0A7S3PND0_9STRA</name>
<feature type="transmembrane region" description="Helical" evidence="2">
    <location>
        <begin position="88"/>
        <end position="117"/>
    </location>
</feature>
<evidence type="ECO:0000256" key="2">
    <source>
        <dbReference type="SAM" id="Phobius"/>
    </source>
</evidence>
<dbReference type="SUPFAM" id="SSF81321">
    <property type="entry name" value="Family A G protein-coupled receptor-like"/>
    <property type="match status" value="1"/>
</dbReference>
<feature type="transmembrane region" description="Helical" evidence="2">
    <location>
        <begin position="183"/>
        <end position="201"/>
    </location>
</feature>
<feature type="region of interest" description="Disordered" evidence="1">
    <location>
        <begin position="304"/>
        <end position="329"/>
    </location>
</feature>
<reference evidence="3" key="1">
    <citation type="submission" date="2021-01" db="EMBL/GenBank/DDBJ databases">
        <authorList>
            <person name="Corre E."/>
            <person name="Pelletier E."/>
            <person name="Niang G."/>
            <person name="Scheremetjew M."/>
            <person name="Finn R."/>
            <person name="Kale V."/>
            <person name="Holt S."/>
            <person name="Cochrane G."/>
            <person name="Meng A."/>
            <person name="Brown T."/>
            <person name="Cohen L."/>
        </authorList>
    </citation>
    <scope>NUCLEOTIDE SEQUENCE</scope>
    <source>
        <strain evidence="3">GSBS06</strain>
    </source>
</reference>
<organism evidence="3">
    <name type="scientific">Aplanochytrium stocchinoi</name>
    <dbReference type="NCBI Taxonomy" id="215587"/>
    <lineage>
        <taxon>Eukaryota</taxon>
        <taxon>Sar</taxon>
        <taxon>Stramenopiles</taxon>
        <taxon>Bigyra</taxon>
        <taxon>Labyrinthulomycetes</taxon>
        <taxon>Thraustochytrida</taxon>
        <taxon>Thraustochytriidae</taxon>
        <taxon>Aplanochytrium</taxon>
    </lineage>
</organism>
<accession>A0A7S3PND0</accession>
<dbReference type="EMBL" id="HBIN01019741">
    <property type="protein sequence ID" value="CAE0445022.1"/>
    <property type="molecule type" value="Transcribed_RNA"/>
</dbReference>
<feature type="transmembrane region" description="Helical" evidence="2">
    <location>
        <begin position="138"/>
        <end position="156"/>
    </location>
</feature>
<sequence length="329" mass="36858">MNILSEASFTQKQIYWWSATFLLWVAFGLMAYAMYEWQHNKAYHKDMFKGFIPMFMGNVGFVVAYLPYHTYNAFSSAIEGESFQIAEGGGICYIGTFFNNVFMCYSWFGMTMVAYALHETVRRAMKSMNRGKIMTRNVLLGSFVLPLILTVGYFFVDFDNIGPYRGLYCLWTFWHGPNFGYGIVWWGINLIFLAFFYYNTYKMLHGHFAKMGDTVANNAGKATLNNMIILSIKFVGIFVACGSPVLLEIVWAVAGGSPPVQLSMLGGLTLKLKCALDPLVILTMPAIKDERSAVRKATLDRLTLTNDGTGENSTSGRISKKTGPASSTV</sequence>
<dbReference type="Gene3D" id="1.20.1070.10">
    <property type="entry name" value="Rhodopsin 7-helix transmembrane proteins"/>
    <property type="match status" value="1"/>
</dbReference>
<keyword evidence="2" id="KW-1133">Transmembrane helix</keyword>
<dbReference type="AlphaFoldDB" id="A0A7S3PND0"/>